<keyword evidence="2" id="KW-0371">Homeobox</keyword>
<accession>A0ABD1PH15</accession>
<dbReference type="Proteomes" id="UP001604336">
    <property type="component" value="Unassembled WGS sequence"/>
</dbReference>
<dbReference type="GO" id="GO:0003677">
    <property type="term" value="F:DNA binding"/>
    <property type="evidence" value="ECO:0007669"/>
    <property type="project" value="UniProtKB-KW"/>
</dbReference>
<sequence length="134" mass="14398">MEETTGFEEVGPTPRDVAENFSAERRGPLLENIKTSSVIENLEGPPENKAMTVVLALGYFGTRPGLASVNPLSGQAEPTQKDVNNASSLLKAEDEGTSVHLRTKRSTSKSSANSQWVLRSKSQEKPKASDPKAS</sequence>
<dbReference type="AlphaFoldDB" id="A0ABD1PH15"/>
<reference evidence="3" key="1">
    <citation type="submission" date="2024-07" db="EMBL/GenBank/DDBJ databases">
        <title>Two chromosome-level genome assemblies of Korean endemic species Abeliophyllum distichum and Forsythia ovata (Oleaceae).</title>
        <authorList>
            <person name="Jang H."/>
        </authorList>
    </citation>
    <scope>NUCLEOTIDE SEQUENCE [LARGE SCALE GENOMIC DNA]</scope>
</reference>
<feature type="region of interest" description="Disordered" evidence="1">
    <location>
        <begin position="1"/>
        <end position="24"/>
    </location>
</feature>
<feature type="region of interest" description="Disordered" evidence="1">
    <location>
        <begin position="70"/>
        <end position="134"/>
    </location>
</feature>
<keyword evidence="2" id="KW-0238">DNA-binding</keyword>
<feature type="compositionally biased region" description="Polar residues" evidence="1">
    <location>
        <begin position="108"/>
        <end position="117"/>
    </location>
</feature>
<feature type="compositionally biased region" description="Basic and acidic residues" evidence="1">
    <location>
        <begin position="121"/>
        <end position="134"/>
    </location>
</feature>
<evidence type="ECO:0000313" key="2">
    <source>
        <dbReference type="EMBL" id="KAL2461861.1"/>
    </source>
</evidence>
<evidence type="ECO:0000256" key="1">
    <source>
        <dbReference type="SAM" id="MobiDB-lite"/>
    </source>
</evidence>
<organism evidence="2 3">
    <name type="scientific">Abeliophyllum distichum</name>
    <dbReference type="NCBI Taxonomy" id="126358"/>
    <lineage>
        <taxon>Eukaryota</taxon>
        <taxon>Viridiplantae</taxon>
        <taxon>Streptophyta</taxon>
        <taxon>Embryophyta</taxon>
        <taxon>Tracheophyta</taxon>
        <taxon>Spermatophyta</taxon>
        <taxon>Magnoliopsida</taxon>
        <taxon>eudicotyledons</taxon>
        <taxon>Gunneridae</taxon>
        <taxon>Pentapetalae</taxon>
        <taxon>asterids</taxon>
        <taxon>lamiids</taxon>
        <taxon>Lamiales</taxon>
        <taxon>Oleaceae</taxon>
        <taxon>Forsythieae</taxon>
        <taxon>Abeliophyllum</taxon>
    </lineage>
</organism>
<gene>
    <name evidence="2" type="ORF">Adt_45281</name>
</gene>
<dbReference type="EMBL" id="JBFOLK010000014">
    <property type="protein sequence ID" value="KAL2461861.1"/>
    <property type="molecule type" value="Genomic_DNA"/>
</dbReference>
<protein>
    <submittedName>
        <fullName evidence="2">Pathogenesis-related homeodomain protein</fullName>
    </submittedName>
</protein>
<keyword evidence="3" id="KW-1185">Reference proteome</keyword>
<feature type="compositionally biased region" description="Polar residues" evidence="1">
    <location>
        <begin position="70"/>
        <end position="88"/>
    </location>
</feature>
<comment type="caution">
    <text evidence="2">The sequence shown here is derived from an EMBL/GenBank/DDBJ whole genome shotgun (WGS) entry which is preliminary data.</text>
</comment>
<evidence type="ECO:0000313" key="3">
    <source>
        <dbReference type="Proteomes" id="UP001604336"/>
    </source>
</evidence>
<proteinExistence type="predicted"/>
<name>A0ABD1PH15_9LAMI</name>